<reference evidence="2 3" key="1">
    <citation type="submission" date="2019-01" db="EMBL/GenBank/DDBJ databases">
        <title>Sphingomonas mucosissima sp. nov. and Sphingomonas desiccabilis sp. nov., from biological soil crusts in the Colorado Plateau, USA.</title>
        <authorList>
            <person name="Zhu D."/>
        </authorList>
    </citation>
    <scope>NUCLEOTIDE SEQUENCE [LARGE SCALE GENOMIC DNA]</scope>
    <source>
        <strain evidence="2 3">CP1D</strain>
    </source>
</reference>
<dbReference type="InterPro" id="IPR002156">
    <property type="entry name" value="RNaseH_domain"/>
</dbReference>
<keyword evidence="2" id="KW-0808">Transferase</keyword>
<sequence>MAQRMKLFFDGGSRPSPIGMELAVVAGGRSYVQRGLGPGTSMDAEWLALIEAMQQARALGVTDAVLLGDAAAVIAQANGLVRCPPSCLGHFQRFQQLARPEGRTRIRYVKRSQNLAGIALAALHAR</sequence>
<gene>
    <name evidence="2" type="ORF">EO081_09540</name>
</gene>
<dbReference type="OrthoDB" id="7508517at2"/>
<dbReference type="AlphaFoldDB" id="A0A4Q2ITH4"/>
<accession>A0A4Q2ITH4</accession>
<dbReference type="Gene3D" id="3.30.420.10">
    <property type="entry name" value="Ribonuclease H-like superfamily/Ribonuclease H"/>
    <property type="match status" value="1"/>
</dbReference>
<name>A0A4Q2ITH4_9SPHN</name>
<feature type="domain" description="RNase H type-1" evidence="1">
    <location>
        <begin position="39"/>
        <end position="122"/>
    </location>
</feature>
<comment type="caution">
    <text evidence="2">The sequence shown here is derived from an EMBL/GenBank/DDBJ whole genome shotgun (WGS) entry which is preliminary data.</text>
</comment>
<proteinExistence type="predicted"/>
<dbReference type="InterPro" id="IPR036397">
    <property type="entry name" value="RNaseH_sf"/>
</dbReference>
<keyword evidence="2" id="KW-0695">RNA-directed DNA polymerase</keyword>
<keyword evidence="3" id="KW-1185">Reference proteome</keyword>
<dbReference type="Pfam" id="PF13456">
    <property type="entry name" value="RVT_3"/>
    <property type="match status" value="1"/>
</dbReference>
<protein>
    <submittedName>
        <fullName evidence="2">Reverse transcriptase-like protein</fullName>
    </submittedName>
</protein>
<keyword evidence="2" id="KW-0548">Nucleotidyltransferase</keyword>
<evidence type="ECO:0000259" key="1">
    <source>
        <dbReference type="Pfam" id="PF13456"/>
    </source>
</evidence>
<dbReference type="GO" id="GO:0003676">
    <property type="term" value="F:nucleic acid binding"/>
    <property type="evidence" value="ECO:0007669"/>
    <property type="project" value="InterPro"/>
</dbReference>
<dbReference type="EMBL" id="SDPT01000002">
    <property type="protein sequence ID" value="RXZ31479.1"/>
    <property type="molecule type" value="Genomic_DNA"/>
</dbReference>
<dbReference type="GO" id="GO:0003964">
    <property type="term" value="F:RNA-directed DNA polymerase activity"/>
    <property type="evidence" value="ECO:0007669"/>
    <property type="project" value="UniProtKB-KW"/>
</dbReference>
<dbReference type="SUPFAM" id="SSF53098">
    <property type="entry name" value="Ribonuclease H-like"/>
    <property type="match status" value="1"/>
</dbReference>
<dbReference type="InterPro" id="IPR012337">
    <property type="entry name" value="RNaseH-like_sf"/>
</dbReference>
<organism evidence="2 3">
    <name type="scientific">Sphingomonas desiccabilis</name>
    <dbReference type="NCBI Taxonomy" id="429134"/>
    <lineage>
        <taxon>Bacteria</taxon>
        <taxon>Pseudomonadati</taxon>
        <taxon>Pseudomonadota</taxon>
        <taxon>Alphaproteobacteria</taxon>
        <taxon>Sphingomonadales</taxon>
        <taxon>Sphingomonadaceae</taxon>
        <taxon>Sphingomonas</taxon>
    </lineage>
</organism>
<evidence type="ECO:0000313" key="3">
    <source>
        <dbReference type="Proteomes" id="UP000292347"/>
    </source>
</evidence>
<dbReference type="GO" id="GO:0004523">
    <property type="term" value="F:RNA-DNA hybrid ribonuclease activity"/>
    <property type="evidence" value="ECO:0007669"/>
    <property type="project" value="InterPro"/>
</dbReference>
<dbReference type="Proteomes" id="UP000292347">
    <property type="component" value="Unassembled WGS sequence"/>
</dbReference>
<evidence type="ECO:0000313" key="2">
    <source>
        <dbReference type="EMBL" id="RXZ31479.1"/>
    </source>
</evidence>